<protein>
    <recommendedName>
        <fullName evidence="3">Membrane protein involved in colicin uptake</fullName>
    </recommendedName>
</protein>
<evidence type="ECO:0000313" key="2">
    <source>
        <dbReference type="EMBL" id="VAW83694.1"/>
    </source>
</evidence>
<keyword evidence="1" id="KW-0175">Coiled coil</keyword>
<dbReference type="InterPro" id="IPR016772">
    <property type="entry name" value="UCP020408"/>
</dbReference>
<reference evidence="2" key="1">
    <citation type="submission" date="2018-06" db="EMBL/GenBank/DDBJ databases">
        <authorList>
            <person name="Zhirakovskaya E."/>
        </authorList>
    </citation>
    <scope>NUCLEOTIDE SEQUENCE</scope>
</reference>
<proteinExistence type="predicted"/>
<evidence type="ECO:0000256" key="1">
    <source>
        <dbReference type="SAM" id="Coils"/>
    </source>
</evidence>
<feature type="coiled-coil region" evidence="1">
    <location>
        <begin position="167"/>
        <end position="273"/>
    </location>
</feature>
<dbReference type="AlphaFoldDB" id="A0A3B0ZQK6"/>
<accession>A0A3B0ZQK6</accession>
<sequence>MCIELKVSTSSAGVDSFAGKRLDLRRKKIWELEHRFHCAVAGTCFTLAEMRRFCRKAQVETKGAVSDYELHISFVDILGDAQAARPAAKYLDRKYKTSIQNFEHADNLHELTLLWNEAVCQGEIAAAFWSVLTHPRVTEDFLFGVFGEVHMLSHLSGASVRLDMQALIQLRKRLPKLEKEISRSRAALLSRTRQKDEIITALNKRLSEALQSENKLRKVEERINFLESGDRLRYLNFQLDERLSDLEQAKIRAERAEAEAKKYKALAKAINVKSTQTENQLVVLSAEQHALEIALEGALSTQHVAAEKNDARQQKIDLFGHCILYVGGRNRLCAHFRTLVEQQNGRFIHHDGGREESPHRLDSLLSQVDAVLCPLDCVSHDAVHRIKRDCKRYGKHLTLLSQSSLSAFAKGVHEYSKVSAVRH</sequence>
<evidence type="ECO:0008006" key="3">
    <source>
        <dbReference type="Google" id="ProtNLM"/>
    </source>
</evidence>
<organism evidence="2">
    <name type="scientific">hydrothermal vent metagenome</name>
    <dbReference type="NCBI Taxonomy" id="652676"/>
    <lineage>
        <taxon>unclassified sequences</taxon>
        <taxon>metagenomes</taxon>
        <taxon>ecological metagenomes</taxon>
    </lineage>
</organism>
<name>A0A3B0ZQK6_9ZZZZ</name>
<dbReference type="Pfam" id="PF10087">
    <property type="entry name" value="DUF2325"/>
    <property type="match status" value="1"/>
</dbReference>
<dbReference type="EMBL" id="UOFO01000022">
    <property type="protein sequence ID" value="VAW83694.1"/>
    <property type="molecule type" value="Genomic_DNA"/>
</dbReference>
<gene>
    <name evidence="2" type="ORF">MNBD_GAMMA16-1199</name>
</gene>